<dbReference type="AlphaFoldDB" id="A0AAD4QG03"/>
<feature type="compositionally biased region" description="Acidic residues" evidence="5">
    <location>
        <begin position="169"/>
        <end position="183"/>
    </location>
</feature>
<evidence type="ECO:0000256" key="4">
    <source>
        <dbReference type="PIRNR" id="PIRNR000777"/>
    </source>
</evidence>
<dbReference type="PANTHER" id="PTHR15367:SF2">
    <property type="entry name" value="DNA-DIRECTED RNA POLYMERASE III SUBUNIT"/>
    <property type="match status" value="1"/>
</dbReference>
<comment type="caution">
    <text evidence="6">The sequence shown here is derived from an EMBL/GenBank/DDBJ whole genome shotgun (WGS) entry which is preliminary data.</text>
</comment>
<evidence type="ECO:0000256" key="3">
    <source>
        <dbReference type="ARBA" id="ARBA00023242"/>
    </source>
</evidence>
<keyword evidence="6" id="KW-0804">Transcription</keyword>
<keyword evidence="6" id="KW-0240">DNA-directed RNA polymerase</keyword>
<reference evidence="6" key="1">
    <citation type="submission" date="2022-01" db="EMBL/GenBank/DDBJ databases">
        <title>Comparative genomics reveals a dynamic genome evolution in the ectomycorrhizal milk-cap (Lactarius) mushrooms.</title>
        <authorList>
            <consortium name="DOE Joint Genome Institute"/>
            <person name="Lebreton A."/>
            <person name="Tang N."/>
            <person name="Kuo A."/>
            <person name="LaButti K."/>
            <person name="Drula E."/>
            <person name="Barry K."/>
            <person name="Clum A."/>
            <person name="Lipzen A."/>
            <person name="Mousain D."/>
            <person name="Ng V."/>
            <person name="Wang R."/>
            <person name="Wang X."/>
            <person name="Dai Y."/>
            <person name="Henrissat B."/>
            <person name="Grigoriev I.V."/>
            <person name="Guerin-Laguette A."/>
            <person name="Yu F."/>
            <person name="Martin F.M."/>
        </authorList>
    </citation>
    <scope>NUCLEOTIDE SEQUENCE</scope>
    <source>
        <strain evidence="6">QP</strain>
    </source>
</reference>
<feature type="region of interest" description="Disordered" evidence="5">
    <location>
        <begin position="149"/>
        <end position="214"/>
    </location>
</feature>
<evidence type="ECO:0000313" key="7">
    <source>
        <dbReference type="Proteomes" id="UP001201163"/>
    </source>
</evidence>
<feature type="compositionally biased region" description="Gly residues" evidence="5">
    <location>
        <begin position="199"/>
        <end position="214"/>
    </location>
</feature>
<sequence length="214" mass="23985">MSRGGRAAGRGGFGARGGFGTNNPPPMGLTFTDLQTMSREQSALYPPLEPLPVLTEYSEEEKRICELQLGFATRLRKSAYYVTEVVKSAELERYADKYRPAATLQPKLERRNLHQPFFPPEVFEAYFDSKKRRKVEKKAVKRINLDDLEDNAEEEVDKSEVSDAGSQVAEEDYDVDEEYDNDYADNYFDNGEGDDFDDLGGGAGDPSGGGFDYD</sequence>
<comment type="function">
    <text evidence="4">DNA-dependent RNA polymerase catalyzes the transcription of DNA into RNA using the four ribonucleoside triphosphates as substrates. Specific peripheric component of RNA polymerase III which synthesizes small RNAs, such as 5S rRNA and tRNAs.</text>
</comment>
<evidence type="ECO:0000256" key="1">
    <source>
        <dbReference type="ARBA" id="ARBA00004123"/>
    </source>
</evidence>
<comment type="subcellular location">
    <subcellularLocation>
        <location evidence="1 4">Nucleus</location>
    </subcellularLocation>
</comment>
<dbReference type="EMBL" id="JAKELL010000009">
    <property type="protein sequence ID" value="KAH8996345.1"/>
    <property type="molecule type" value="Genomic_DNA"/>
</dbReference>
<evidence type="ECO:0000313" key="6">
    <source>
        <dbReference type="EMBL" id="KAH8996345.1"/>
    </source>
</evidence>
<evidence type="ECO:0000256" key="5">
    <source>
        <dbReference type="SAM" id="MobiDB-lite"/>
    </source>
</evidence>
<proteinExistence type="inferred from homology"/>
<accession>A0AAD4QG03</accession>
<organism evidence="6 7">
    <name type="scientific">Lactarius akahatsu</name>
    <dbReference type="NCBI Taxonomy" id="416441"/>
    <lineage>
        <taxon>Eukaryota</taxon>
        <taxon>Fungi</taxon>
        <taxon>Dikarya</taxon>
        <taxon>Basidiomycota</taxon>
        <taxon>Agaricomycotina</taxon>
        <taxon>Agaricomycetes</taxon>
        <taxon>Russulales</taxon>
        <taxon>Russulaceae</taxon>
        <taxon>Lactarius</taxon>
    </lineage>
</organism>
<comment type="similarity">
    <text evidence="2 4">Belongs to the eukaryotic RPC7 RNA polymerase subunit family.</text>
</comment>
<feature type="region of interest" description="Disordered" evidence="5">
    <location>
        <begin position="1"/>
        <end position="35"/>
    </location>
</feature>
<name>A0AAD4QG03_9AGAM</name>
<dbReference type="Proteomes" id="UP001201163">
    <property type="component" value="Unassembled WGS sequence"/>
</dbReference>
<dbReference type="GO" id="GO:0005666">
    <property type="term" value="C:RNA polymerase III complex"/>
    <property type="evidence" value="ECO:0007669"/>
    <property type="project" value="UniProtKB-UniRule"/>
</dbReference>
<dbReference type="InterPro" id="IPR024661">
    <property type="entry name" value="RNA_pol_III_Rpc31"/>
</dbReference>
<dbReference type="GO" id="GO:0006383">
    <property type="term" value="P:transcription by RNA polymerase III"/>
    <property type="evidence" value="ECO:0007669"/>
    <property type="project" value="UniProtKB-UniRule"/>
</dbReference>
<keyword evidence="7" id="KW-1185">Reference proteome</keyword>
<keyword evidence="3 4" id="KW-0539">Nucleus</keyword>
<comment type="subunit">
    <text evidence="4">Component of the RNA polymerase III (Pol III) complex.</text>
</comment>
<protein>
    <recommendedName>
        <fullName evidence="4">DNA-directed RNA polymerase III subunit</fullName>
    </recommendedName>
</protein>
<evidence type="ECO:0000256" key="2">
    <source>
        <dbReference type="ARBA" id="ARBA00008352"/>
    </source>
</evidence>
<feature type="compositionally biased region" description="Gly residues" evidence="5">
    <location>
        <begin position="1"/>
        <end position="20"/>
    </location>
</feature>
<dbReference type="PANTHER" id="PTHR15367">
    <property type="entry name" value="DNA-DIRECTED RNA POLYMERASE III"/>
    <property type="match status" value="1"/>
</dbReference>
<dbReference type="Pfam" id="PF11705">
    <property type="entry name" value="RNA_pol_3_Rpc31"/>
    <property type="match status" value="1"/>
</dbReference>
<gene>
    <name evidence="6" type="ORF">EDB92DRAFT_1942723</name>
</gene>
<dbReference type="PIRSF" id="PIRSF000777">
    <property type="entry name" value="RNA_polIII_C31"/>
    <property type="match status" value="1"/>
</dbReference>